<organism evidence="2 3">
    <name type="scientific">Megalodesulfovibrio gigas (strain ATCC 19364 / DSM 1382 / NCIMB 9332 / VKM B-1759)</name>
    <name type="common">Desulfovibrio gigas</name>
    <dbReference type="NCBI Taxonomy" id="1121448"/>
    <lineage>
        <taxon>Bacteria</taxon>
        <taxon>Pseudomonadati</taxon>
        <taxon>Thermodesulfobacteriota</taxon>
        <taxon>Desulfovibrionia</taxon>
        <taxon>Desulfovibrionales</taxon>
        <taxon>Desulfovibrionaceae</taxon>
        <taxon>Megalodesulfovibrio</taxon>
    </lineage>
</organism>
<evidence type="ECO:0000256" key="1">
    <source>
        <dbReference type="SAM" id="MobiDB-lite"/>
    </source>
</evidence>
<dbReference type="AlphaFoldDB" id="T2G9F3"/>
<name>T2G9F3_MEGG1</name>
<evidence type="ECO:0000313" key="3">
    <source>
        <dbReference type="Proteomes" id="UP000016587"/>
    </source>
</evidence>
<keyword evidence="3" id="KW-1185">Reference proteome</keyword>
<proteinExistence type="predicted"/>
<protein>
    <submittedName>
        <fullName evidence="2">Uncharacterized protein</fullName>
    </submittedName>
</protein>
<reference evidence="2 3" key="1">
    <citation type="journal article" date="2013" name="J. Bacteriol.">
        <title>Roles of HynAB and Ech, the only two hydrogenases found in the model sulfate reducer Desulfovibrio gigas.</title>
        <authorList>
            <person name="Morais-Silva F.O."/>
            <person name="Santos C.I."/>
            <person name="Rodrigues R."/>
            <person name="Pereira I.A."/>
            <person name="Rodrigues-Pousada C."/>
        </authorList>
    </citation>
    <scope>NUCLEOTIDE SEQUENCE [LARGE SCALE GENOMIC DNA]</scope>
    <source>
        <strain evidence="3">ATCC 19364 / DSM 1382 / NCIMB 9332 / VKM B-1759</strain>
    </source>
</reference>
<sequence length="143" mass="14981">MPGLACLGWRAWAGVSGLACLGWRELPSSPPTHRRAPGIVPGAAAFAGEQGVFGGLTREAVLHEGAPVPPGGCVPDEFRAARQVAVFAMRFLTGIIQAAPAASHAGRRWGAGQTCRSSTAPTEHLPRTTGRRPSRWQRPAQGL</sequence>
<dbReference type="HOGENOM" id="CLU_1803006_0_0_7"/>
<feature type="region of interest" description="Disordered" evidence="1">
    <location>
        <begin position="107"/>
        <end position="143"/>
    </location>
</feature>
<dbReference type="Proteomes" id="UP000016587">
    <property type="component" value="Chromosome"/>
</dbReference>
<reference evidence="3" key="2">
    <citation type="submission" date="2013-07" db="EMBL/GenBank/DDBJ databases">
        <authorList>
            <person name="Morais-Silva F.O."/>
            <person name="Rezende A.M."/>
            <person name="Pimentel C."/>
            <person name="Resende D.M."/>
            <person name="Santos C.I."/>
            <person name="Clemente C."/>
            <person name="de Oliveira L.M."/>
            <person name="da Silva S.M."/>
            <person name="Costa D.A."/>
            <person name="Varela-Raposo A."/>
            <person name="Horacio E.C.A."/>
            <person name="Matos M."/>
            <person name="Flores O."/>
            <person name="Ruiz J.C."/>
            <person name="Rodrigues-Pousada C."/>
        </authorList>
    </citation>
    <scope>NUCLEOTIDE SEQUENCE [LARGE SCALE GENOMIC DNA]</scope>
    <source>
        <strain evidence="3">ATCC 19364 / DSM 1382 / NCIMB 9332 / VKM B-1759</strain>
    </source>
</reference>
<dbReference type="KEGG" id="dgg:DGI_1043"/>
<gene>
    <name evidence="2" type="ORF">DGI_1043</name>
</gene>
<dbReference type="STRING" id="1121448.DGI_1043"/>
<accession>T2G9F3</accession>
<dbReference type="EMBL" id="CP006585">
    <property type="protein sequence ID" value="AGW12918.1"/>
    <property type="molecule type" value="Genomic_DNA"/>
</dbReference>
<evidence type="ECO:0000313" key="2">
    <source>
        <dbReference type="EMBL" id="AGW12918.1"/>
    </source>
</evidence>